<evidence type="ECO:0000313" key="2">
    <source>
        <dbReference type="EMBL" id="MBD2829427.1"/>
    </source>
</evidence>
<name>A0A927GNX2_STRGL</name>
<dbReference type="EMBL" id="JACWUS010000001">
    <property type="protein sequence ID" value="MBD2829427.1"/>
    <property type="molecule type" value="Genomic_DNA"/>
</dbReference>
<reference evidence="2" key="1">
    <citation type="journal article" date="2020" name="PLoS ONE">
        <title>Isolation and characterization of Streptomyces bacteriophages and Streptomyces strains encoding biosynthetic arsenals: Streptomyces strains and phages for antibiotic discovery.</title>
        <authorList>
            <person name="Montano E.T."/>
            <person name="Nideffer J.F."/>
            <person name="Brumage L."/>
            <person name="Erb M."/>
            <person name="Derman A.I."/>
            <person name="Davis J.P."/>
            <person name="Estrada E."/>
            <person name="Fu S."/>
            <person name="Le D."/>
            <person name="Vuppala A."/>
            <person name="Tran C."/>
            <person name="Luterstein E."/>
            <person name="Lakkaraju S."/>
            <person name="Panchagnula S."/>
            <person name="Ren C."/>
            <person name="Doan J."/>
            <person name="Tran S."/>
            <person name="Soriano J."/>
            <person name="Fujita Y."/>
            <person name="Gutala P."/>
            <person name="Fujii Q."/>
            <person name="Lee M."/>
            <person name="Bui A."/>
            <person name="Villarreal C."/>
            <person name="Shing S.R."/>
            <person name="Kim S."/>
            <person name="Freeman D."/>
            <person name="Racha V."/>
            <person name="Ho A."/>
            <person name="Kumar P."/>
            <person name="Falah K."/>
            <person name="Dawson T."/>
            <person name="Enustun E."/>
            <person name="Prichard A."/>
            <person name="Gomez A."/>
            <person name="Khanna K."/>
            <person name="Trigg S."/>
            <person name="Fernandez L."/>
            <person name="Pogliano K."/>
            <person name="Pogliano J."/>
        </authorList>
    </citation>
    <scope>NUCLEOTIDE SEQUENCE</scope>
    <source>
        <strain evidence="2">QF2</strain>
    </source>
</reference>
<comment type="caution">
    <text evidence="2">The sequence shown here is derived from an EMBL/GenBank/DDBJ whole genome shotgun (WGS) entry which is preliminary data.</text>
</comment>
<evidence type="ECO:0000256" key="1">
    <source>
        <dbReference type="SAM" id="MobiDB-lite"/>
    </source>
</evidence>
<sequence>MPVSSGGLTQPPARRSAVRASARKRRLKTGTAANSGRAAVTRAVSPLAVSRATYRTALACSSKRASAVKRPKRRGSS</sequence>
<gene>
    <name evidence="2" type="ORF">ID875_16355</name>
</gene>
<feature type="region of interest" description="Disordered" evidence="1">
    <location>
        <begin position="1"/>
        <end position="38"/>
    </location>
</feature>
<accession>A0A927GNX2</accession>
<proteinExistence type="predicted"/>
<protein>
    <submittedName>
        <fullName evidence="2">Uncharacterized protein</fullName>
    </submittedName>
</protein>
<organism evidence="2">
    <name type="scientific">Streptomyces globisporus</name>
    <dbReference type="NCBI Taxonomy" id="1908"/>
    <lineage>
        <taxon>Bacteria</taxon>
        <taxon>Bacillati</taxon>
        <taxon>Actinomycetota</taxon>
        <taxon>Actinomycetes</taxon>
        <taxon>Kitasatosporales</taxon>
        <taxon>Streptomycetaceae</taxon>
        <taxon>Streptomyces</taxon>
    </lineage>
</organism>
<dbReference type="AlphaFoldDB" id="A0A927GNX2"/>